<protein>
    <submittedName>
        <fullName evidence="1">Uncharacterized protein</fullName>
    </submittedName>
</protein>
<keyword evidence="2" id="KW-1185">Reference proteome</keyword>
<gene>
    <name evidence="1" type="ORF">AAE3_LOCUS12935</name>
</gene>
<dbReference type="AlphaFoldDB" id="A0A8S0WCF2"/>
<evidence type="ECO:0000313" key="2">
    <source>
        <dbReference type="Proteomes" id="UP000467700"/>
    </source>
</evidence>
<evidence type="ECO:0000313" key="1">
    <source>
        <dbReference type="EMBL" id="CAA7270688.1"/>
    </source>
</evidence>
<reference evidence="1 2" key="1">
    <citation type="submission" date="2020-01" db="EMBL/GenBank/DDBJ databases">
        <authorList>
            <person name="Gupta K D."/>
        </authorList>
    </citation>
    <scope>NUCLEOTIDE SEQUENCE [LARGE SCALE GENOMIC DNA]</scope>
</reference>
<organism evidence="1 2">
    <name type="scientific">Cyclocybe aegerita</name>
    <name type="common">Black poplar mushroom</name>
    <name type="synonym">Agrocybe aegerita</name>
    <dbReference type="NCBI Taxonomy" id="1973307"/>
    <lineage>
        <taxon>Eukaryota</taxon>
        <taxon>Fungi</taxon>
        <taxon>Dikarya</taxon>
        <taxon>Basidiomycota</taxon>
        <taxon>Agaricomycotina</taxon>
        <taxon>Agaricomycetes</taxon>
        <taxon>Agaricomycetidae</taxon>
        <taxon>Agaricales</taxon>
        <taxon>Agaricineae</taxon>
        <taxon>Bolbitiaceae</taxon>
        <taxon>Cyclocybe</taxon>
    </lineage>
</organism>
<dbReference type="EMBL" id="CACVBS010000094">
    <property type="protein sequence ID" value="CAA7270688.1"/>
    <property type="molecule type" value="Genomic_DNA"/>
</dbReference>
<sequence>MGMISSNSPRAAEQANGNYGMTTFAPFDDVAAGKILYAVWIALIEGHSRLSLHCESEPSLLSKALMITPCISRHIIPLAGCWSMKTCGINLHFSNTIALSPPPKSQSKPQTNLIS</sequence>
<comment type="caution">
    <text evidence="1">The sequence shown here is derived from an EMBL/GenBank/DDBJ whole genome shotgun (WGS) entry which is preliminary data.</text>
</comment>
<accession>A0A8S0WCF2</accession>
<dbReference type="Proteomes" id="UP000467700">
    <property type="component" value="Unassembled WGS sequence"/>
</dbReference>
<name>A0A8S0WCF2_CYCAE</name>
<proteinExistence type="predicted"/>